<dbReference type="PANTHER" id="PTHR35039">
    <property type="entry name" value="3-KETO-L-GULONATE-6-PHOSPHATE DECARBOXYLASE SGBH-RELATED"/>
    <property type="match status" value="1"/>
</dbReference>
<evidence type="ECO:0000256" key="6">
    <source>
        <dbReference type="ARBA" id="ARBA00022563"/>
    </source>
</evidence>
<feature type="domain" description="Orotidine 5'-phosphate decarboxylase" evidence="9">
    <location>
        <begin position="2"/>
        <end position="203"/>
    </location>
</feature>
<dbReference type="InterPro" id="IPR001754">
    <property type="entry name" value="OMPdeCOase_dom"/>
</dbReference>
<dbReference type="GO" id="GO:0006207">
    <property type="term" value="P:'de novo' pyrimidine nucleobase biosynthetic process"/>
    <property type="evidence" value="ECO:0007669"/>
    <property type="project" value="InterPro"/>
</dbReference>
<keyword evidence="8" id="KW-0119">Carbohydrate metabolism</keyword>
<dbReference type="Proteomes" id="UP001223261">
    <property type="component" value="Chromosome"/>
</dbReference>
<reference evidence="11" key="2">
    <citation type="journal article" date="2023" name="Antibiotics">
        <title>Prevalence and Molecular Characterization of Methicillin-Resistant Staphylococci (MRS) and Mammaliicocci (MRM) in Dromedary Camels from Algeria: First Detection of SCCmec-mecC Hybrid in Methicillin-Resistant Mammaliicoccus lentus.</title>
        <authorList>
            <person name="Belhout C."/>
            <person name="Boyen F."/>
            <person name="Vereecke N."/>
            <person name="Theuns S."/>
            <person name="Taibi N."/>
            <person name="Stegger M."/>
            <person name="de la Fe-Rodriguez P.Y."/>
            <person name="Bouayad L."/>
            <person name="Elgroud R."/>
            <person name="Butaye P."/>
        </authorList>
    </citation>
    <scope>NUCLEOTIDE SEQUENCE</scope>
    <source>
        <strain evidence="11">7048</strain>
    </source>
</reference>
<dbReference type="Pfam" id="PF00215">
    <property type="entry name" value="OMPdecase"/>
    <property type="match status" value="1"/>
</dbReference>
<keyword evidence="12" id="KW-1185">Reference proteome</keyword>
<dbReference type="FunFam" id="3.20.20.70:FF:000022">
    <property type="entry name" value="3-keto-L-gulonate-6-phosphate decarboxylase UlaD"/>
    <property type="match status" value="1"/>
</dbReference>
<dbReference type="EMBL" id="JAHLZN010000021">
    <property type="protein sequence ID" value="MBU6114297.1"/>
    <property type="molecule type" value="Genomic_DNA"/>
</dbReference>
<evidence type="ECO:0000313" key="10">
    <source>
        <dbReference type="EMBL" id="MBU6114297.1"/>
    </source>
</evidence>
<dbReference type="GO" id="GO:0006730">
    <property type="term" value="P:one-carbon metabolic process"/>
    <property type="evidence" value="ECO:0007669"/>
    <property type="project" value="UniProtKB-KW"/>
</dbReference>
<evidence type="ECO:0000313" key="13">
    <source>
        <dbReference type="Proteomes" id="UP001223261"/>
    </source>
</evidence>
<evidence type="ECO:0000256" key="1">
    <source>
        <dbReference type="ARBA" id="ARBA00000718"/>
    </source>
</evidence>
<evidence type="ECO:0000256" key="7">
    <source>
        <dbReference type="ARBA" id="ARBA00023239"/>
    </source>
</evidence>
<organism evidence="11 13">
    <name type="scientific">Mammaliicoccus lentus</name>
    <name type="common">Staphylococcus lentus</name>
    <dbReference type="NCBI Taxonomy" id="42858"/>
    <lineage>
        <taxon>Bacteria</taxon>
        <taxon>Bacillati</taxon>
        <taxon>Bacillota</taxon>
        <taxon>Bacilli</taxon>
        <taxon>Bacillales</taxon>
        <taxon>Staphylococcaceae</taxon>
        <taxon>Mammaliicoccus</taxon>
    </lineage>
</organism>
<proteinExistence type="inferred from homology"/>
<evidence type="ECO:0000256" key="2">
    <source>
        <dbReference type="ARBA" id="ARBA00002272"/>
    </source>
</evidence>
<evidence type="ECO:0000313" key="12">
    <source>
        <dbReference type="Proteomes" id="UP000770161"/>
    </source>
</evidence>
<reference evidence="10 12" key="1">
    <citation type="submission" date="2021-06" db="EMBL/GenBank/DDBJ databases">
        <title>Staphylococcus lentus K169 genome sequencing.</title>
        <authorList>
            <person name="Sundareshan S."/>
            <person name="Akhila D.S."/>
            <person name="Prachi D."/>
            <person name="Sivakumar R."/>
            <person name="Rajendhran J."/>
            <person name="Isloor S."/>
            <person name="Hegde N.R."/>
        </authorList>
    </citation>
    <scope>NUCLEOTIDE SEQUENCE [LARGE SCALE GENOMIC DNA]</scope>
    <source>
        <strain evidence="10 12">K169</strain>
    </source>
</reference>
<name>A0AAX3W3Y8_MAMLE</name>
<dbReference type="SMART" id="SM00934">
    <property type="entry name" value="OMPdecase"/>
    <property type="match status" value="1"/>
</dbReference>
<dbReference type="InterPro" id="IPR041710">
    <property type="entry name" value="HPS/KGPDC"/>
</dbReference>
<evidence type="ECO:0000259" key="9">
    <source>
        <dbReference type="SMART" id="SM00934"/>
    </source>
</evidence>
<sequence length="215" mass="22789">MKLQLAIDLLNKEEAAKLAQQVEEYVDVVEIGTPIVINEGLGAVELMSQSVKKVQVLADLKIMDAAGYEVSQAIKYGADIVTILGVAEDASIKAAIEEAHKSGKELLVDMIAVQDLEKRAKELDELGADYIAVHTGYDLQAEGVSPLESLRTVKSVIKNSKLAVAGGIKPETIQSVVDEGPDLVIVGGGIANAEDPVEAAKTCRNIVDGKQDVTI</sequence>
<keyword evidence="7 11" id="KW-0456">Lyase</keyword>
<comment type="similarity">
    <text evidence="4">Belongs to the HPS/KGPDC family. HPS subfamily.</text>
</comment>
<dbReference type="GO" id="GO:0033982">
    <property type="term" value="F:3-dehydro-L-gulonate-6-phosphate decarboxylase activity"/>
    <property type="evidence" value="ECO:0007669"/>
    <property type="project" value="TreeGrafter"/>
</dbReference>
<dbReference type="CDD" id="cd04726">
    <property type="entry name" value="KGPDC_HPS"/>
    <property type="match status" value="1"/>
</dbReference>
<evidence type="ECO:0000256" key="3">
    <source>
        <dbReference type="ARBA" id="ARBA00005014"/>
    </source>
</evidence>
<dbReference type="AlphaFoldDB" id="A0AAX3W3Y8"/>
<dbReference type="EMBL" id="CP118848">
    <property type="protein sequence ID" value="WHI59616.1"/>
    <property type="molecule type" value="Genomic_DNA"/>
</dbReference>
<gene>
    <name evidence="11" type="primary">hxlA</name>
    <name evidence="10" type="ORF">KQ656_10015</name>
    <name evidence="11" type="ORF">PYH69_13000</name>
</gene>
<dbReference type="GO" id="GO:0004590">
    <property type="term" value="F:orotidine-5'-phosphate decarboxylase activity"/>
    <property type="evidence" value="ECO:0007669"/>
    <property type="project" value="InterPro"/>
</dbReference>
<evidence type="ECO:0000256" key="4">
    <source>
        <dbReference type="ARBA" id="ARBA00006350"/>
    </source>
</evidence>
<dbReference type="EC" id="4.1.2.43" evidence="5"/>
<keyword evidence="6" id="KW-0554">One-carbon metabolism</keyword>
<evidence type="ECO:0000313" key="11">
    <source>
        <dbReference type="EMBL" id="WHI59616.1"/>
    </source>
</evidence>
<dbReference type="PANTHER" id="PTHR35039:SF3">
    <property type="entry name" value="3-KETO-L-GULONATE-6-PHOSPHATE DECARBOXYLASE SGBH-RELATED"/>
    <property type="match status" value="1"/>
</dbReference>
<evidence type="ECO:0000256" key="8">
    <source>
        <dbReference type="ARBA" id="ARBA00023277"/>
    </source>
</evidence>
<evidence type="ECO:0000256" key="5">
    <source>
        <dbReference type="ARBA" id="ARBA00012890"/>
    </source>
</evidence>
<dbReference type="GO" id="GO:0019854">
    <property type="term" value="P:L-ascorbic acid catabolic process"/>
    <property type="evidence" value="ECO:0007669"/>
    <property type="project" value="TreeGrafter"/>
</dbReference>
<dbReference type="NCBIfam" id="TIGR03128">
    <property type="entry name" value="RuMP_HxlA"/>
    <property type="match status" value="1"/>
</dbReference>
<dbReference type="RefSeq" id="WP_216683765.1">
    <property type="nucleotide sequence ID" value="NZ_CP118848.1"/>
</dbReference>
<dbReference type="Proteomes" id="UP000770161">
    <property type="component" value="Unassembled WGS sequence"/>
</dbReference>
<dbReference type="GO" id="GO:0043801">
    <property type="term" value="F:hexulose-6-phosphate synthase activity"/>
    <property type="evidence" value="ECO:0007669"/>
    <property type="project" value="UniProtKB-EC"/>
</dbReference>
<comment type="function">
    <text evidence="2">Catalyzes the condensation of ribulose 5-phosphate with formaldehyde to form 3-hexulose 6-phosphate.</text>
</comment>
<protein>
    <recommendedName>
        <fullName evidence="5">3-hexulose-6-phosphate synthase</fullName>
        <ecNumber evidence="5">4.1.2.43</ecNumber>
    </recommendedName>
</protein>
<comment type="catalytic activity">
    <reaction evidence="1">
        <text>D-ribulose 5-phosphate + formaldehyde = D-arabino-hex-3-ulose 6-phosphate</text>
        <dbReference type="Rhea" id="RHEA:25201"/>
        <dbReference type="ChEBI" id="CHEBI:16842"/>
        <dbReference type="ChEBI" id="CHEBI:58121"/>
        <dbReference type="ChEBI" id="CHEBI:58542"/>
        <dbReference type="EC" id="4.1.2.43"/>
    </reaction>
</comment>
<dbReference type="InterPro" id="IPR017553">
    <property type="entry name" value="3-hexulose-6-phosphate_synth"/>
</dbReference>
<accession>A0AAX3W3Y8</accession>
<comment type="pathway">
    <text evidence="3">One-carbon metabolism; formaldehyde assimilation via RuMP pathway; D-fructose 6-phosphate from D-ribulose 5-phosphate and formaldehyde: step 1/2.</text>
</comment>